<organism evidence="1 2">
    <name type="scientific">Rhizobium wuzhouense</name>
    <dbReference type="NCBI Taxonomy" id="1986026"/>
    <lineage>
        <taxon>Bacteria</taxon>
        <taxon>Pseudomonadati</taxon>
        <taxon>Pseudomonadota</taxon>
        <taxon>Alphaproteobacteria</taxon>
        <taxon>Hyphomicrobiales</taxon>
        <taxon>Rhizobiaceae</taxon>
        <taxon>Rhizobium/Agrobacterium group</taxon>
        <taxon>Rhizobium</taxon>
    </lineage>
</organism>
<reference evidence="1 2" key="1">
    <citation type="submission" date="2018-06" db="EMBL/GenBank/DDBJ databases">
        <title>Rhizobium wuzhouense sp. nov., isolated from roots of Oryza officinalis.</title>
        <authorList>
            <person name="Yuan T."/>
        </authorList>
    </citation>
    <scope>NUCLEOTIDE SEQUENCE [LARGE SCALE GENOMIC DNA]</scope>
    <source>
        <strain evidence="1 2">W44</strain>
    </source>
</reference>
<gene>
    <name evidence="1" type="ORF">DMY87_08505</name>
</gene>
<evidence type="ECO:0000313" key="2">
    <source>
        <dbReference type="Proteomes" id="UP000247536"/>
    </source>
</evidence>
<comment type="caution">
    <text evidence="1">The sequence shown here is derived from an EMBL/GenBank/DDBJ whole genome shotgun (WGS) entry which is preliminary data.</text>
</comment>
<sequence length="452" mass="51399">MTARYSLDLDAPPGSRTDLARSYSLSFIEYGGTPADRLEERQWAALQRILATNKKKYVVVFIHGWHHNANIGDRDVQRMHVFLSYARSFLNQRASYRGAELIGVYIGWNASVWRQGYLSPLDHLSYRAKKSESDRIAKKVVSDLSEISALLDIQPGNPAADKMLVVGHSFGGNILAAGLKNDILQDLQGYNGGTPLAPPLGDMVVMLNPASEARNLIDIQKLVRQRRLKFPINQAPHWMALTSTDDWNAEEYCAKTSENKEGRSEKRLLPEECLEESEAKWDTATGNAFNYGQVLLNGNGSKEDYTALGHFLPTREYPYGTTHDLTAIEGAKFRTEYWNGIKADRSVCDTAQEWLPELRRALNNWDTFYASEPRPTKFARSASMETEYQLRAYLYRRSIKATYSARYNNEPYWNVRTLPNLITDHSGFMSYMLMCMLNQFVLDDPAGTYPVR</sequence>
<dbReference type="Proteomes" id="UP000247536">
    <property type="component" value="Unassembled WGS sequence"/>
</dbReference>
<dbReference type="EMBL" id="QJRY01000002">
    <property type="protein sequence ID" value="PYB75464.1"/>
    <property type="molecule type" value="Genomic_DNA"/>
</dbReference>
<dbReference type="Gene3D" id="3.40.50.1820">
    <property type="entry name" value="alpha/beta hydrolase"/>
    <property type="match status" value="1"/>
</dbReference>
<name>A0ABX5NTY2_9HYPH</name>
<dbReference type="InterPro" id="IPR029058">
    <property type="entry name" value="AB_hydrolase_fold"/>
</dbReference>
<evidence type="ECO:0008006" key="3">
    <source>
        <dbReference type="Google" id="ProtNLM"/>
    </source>
</evidence>
<dbReference type="SUPFAM" id="SSF53474">
    <property type="entry name" value="alpha/beta-Hydrolases"/>
    <property type="match status" value="1"/>
</dbReference>
<proteinExistence type="predicted"/>
<protein>
    <recommendedName>
        <fullName evidence="3">Alpha/beta hydrolase</fullName>
    </recommendedName>
</protein>
<evidence type="ECO:0000313" key="1">
    <source>
        <dbReference type="EMBL" id="PYB75464.1"/>
    </source>
</evidence>
<accession>A0ABX5NTY2</accession>
<keyword evidence="2" id="KW-1185">Reference proteome</keyword>